<evidence type="ECO:0000313" key="4">
    <source>
        <dbReference type="Proteomes" id="UP000243077"/>
    </source>
</evidence>
<reference evidence="3 4" key="1">
    <citation type="submission" date="2018-02" db="EMBL/GenBank/DDBJ databases">
        <title>Complete genome of the streamlined marine actinobacterium Pontimonas salivibrio CL-TW6 adapted to coastal planktonic lifestype.</title>
        <authorList>
            <person name="Cho B.C."/>
            <person name="Hardies S.C."/>
            <person name="Jang G.I."/>
            <person name="Hwang C.Y."/>
        </authorList>
    </citation>
    <scope>NUCLEOTIDE SEQUENCE [LARGE SCALE GENOMIC DNA]</scope>
    <source>
        <strain evidence="3 4">CL-TW6</strain>
    </source>
</reference>
<dbReference type="Proteomes" id="UP000243077">
    <property type="component" value="Chromosome"/>
</dbReference>
<dbReference type="EMBL" id="CP026923">
    <property type="protein sequence ID" value="AVG24354.1"/>
    <property type="molecule type" value="Genomic_DNA"/>
</dbReference>
<feature type="domain" description="ER-bound oxygenase mpaB/mpaB'/Rubber oxygenase catalytic" evidence="2">
    <location>
        <begin position="51"/>
        <end position="285"/>
    </location>
</feature>
<name>A0A2L2BRP8_9MICO</name>
<dbReference type="KEGG" id="psai:C3B54_111411"/>
<dbReference type="PANTHER" id="PTHR36151:SF3">
    <property type="entry name" value="ER-BOUND OXYGENASE MPAB_MPAB'_RUBBER OXYGENASE CATALYTIC DOMAIN-CONTAINING PROTEIN"/>
    <property type="match status" value="1"/>
</dbReference>
<dbReference type="OrthoDB" id="108890at2"/>
<keyword evidence="4" id="KW-1185">Reference proteome</keyword>
<evidence type="ECO:0000256" key="1">
    <source>
        <dbReference type="SAM" id="MobiDB-lite"/>
    </source>
</evidence>
<gene>
    <name evidence="3" type="ORF">C3B54_111411</name>
</gene>
<feature type="region of interest" description="Disordered" evidence="1">
    <location>
        <begin position="308"/>
        <end position="332"/>
    </location>
</feature>
<protein>
    <submittedName>
        <fullName evidence="3">DUF2236-like protein</fullName>
    </submittedName>
</protein>
<proteinExistence type="predicted"/>
<dbReference type="AlphaFoldDB" id="A0A2L2BRP8"/>
<dbReference type="Pfam" id="PF09995">
    <property type="entry name" value="MPAB_Lcp_cat"/>
    <property type="match status" value="1"/>
</dbReference>
<sequence length="332" mass="35818">MKKPLNQVLFGWLRKDLLMMFSGDPEGGAPWVAQMGDGHDAGYFGPDSAVWHVNGAAPTLVAGIRALMMQTLHPGAMAGVADHSRYHSDPLGRLAGTVRWVVVTTFGSTDTVATEVARVEKMHRRVTGEYQPNSDTGSAASPTPYAASDKSLIAWVHLVFTDAFLGSHVSLGRDIPDKDGESGPDRYVREWATAGILMGYNTPPTTQQGLKEAIEAFLPELRSDERVADALKFILDPPLPPSIRPGYRLLSAAAVASLEPQYRTLLGLKRPWWPALTIGRVAVAFIGWVLGAESPSMTKARERINALPEDKRHPVTIAPRGGSAHGSTSAQP</sequence>
<dbReference type="InterPro" id="IPR018713">
    <property type="entry name" value="MPAB/Lcp_cat_dom"/>
</dbReference>
<dbReference type="GO" id="GO:0016491">
    <property type="term" value="F:oxidoreductase activity"/>
    <property type="evidence" value="ECO:0007669"/>
    <property type="project" value="InterPro"/>
</dbReference>
<accession>A0A2L2BRP8</accession>
<organism evidence="3 4">
    <name type="scientific">Pontimonas salivibrio</name>
    <dbReference type="NCBI Taxonomy" id="1159327"/>
    <lineage>
        <taxon>Bacteria</taxon>
        <taxon>Bacillati</taxon>
        <taxon>Actinomycetota</taxon>
        <taxon>Actinomycetes</taxon>
        <taxon>Micrococcales</taxon>
        <taxon>Microbacteriaceae</taxon>
        <taxon>Pontimonas</taxon>
    </lineage>
</organism>
<evidence type="ECO:0000313" key="3">
    <source>
        <dbReference type="EMBL" id="AVG24354.1"/>
    </source>
</evidence>
<evidence type="ECO:0000259" key="2">
    <source>
        <dbReference type="Pfam" id="PF09995"/>
    </source>
</evidence>
<dbReference type="PANTHER" id="PTHR36151">
    <property type="entry name" value="BLR2777 PROTEIN"/>
    <property type="match status" value="1"/>
</dbReference>